<feature type="region of interest" description="Disordered" evidence="1">
    <location>
        <begin position="76"/>
        <end position="104"/>
    </location>
</feature>
<dbReference type="AlphaFoldDB" id="A0A453PTP0"/>
<name>A0A453PTP0_AEGTS</name>
<reference evidence="3" key="1">
    <citation type="journal article" date="2014" name="Science">
        <title>Ancient hybridizations among the ancestral genomes of bread wheat.</title>
        <authorList>
            <consortium name="International Wheat Genome Sequencing Consortium,"/>
            <person name="Marcussen T."/>
            <person name="Sandve S.R."/>
            <person name="Heier L."/>
            <person name="Spannagl M."/>
            <person name="Pfeifer M."/>
            <person name="Jakobsen K.S."/>
            <person name="Wulff B.B."/>
            <person name="Steuernagel B."/>
            <person name="Mayer K.F."/>
            <person name="Olsen O.A."/>
        </authorList>
    </citation>
    <scope>NUCLEOTIDE SEQUENCE [LARGE SCALE GENOMIC DNA]</scope>
    <source>
        <strain evidence="3">cv. AL8/78</strain>
    </source>
</reference>
<protein>
    <submittedName>
        <fullName evidence="2">Uncharacterized protein</fullName>
    </submittedName>
</protein>
<evidence type="ECO:0000313" key="2">
    <source>
        <dbReference type="EnsemblPlants" id="AET6Gv20852100.1"/>
    </source>
</evidence>
<dbReference type="Proteomes" id="UP000015105">
    <property type="component" value="Chromosome 6D"/>
</dbReference>
<dbReference type="EnsemblPlants" id="AET6Gv20852100.1">
    <property type="protein sequence ID" value="AET6Gv20852100.1"/>
    <property type="gene ID" value="AET6Gv20852100"/>
</dbReference>
<proteinExistence type="predicted"/>
<evidence type="ECO:0000256" key="1">
    <source>
        <dbReference type="SAM" id="MobiDB-lite"/>
    </source>
</evidence>
<reference evidence="3" key="2">
    <citation type="journal article" date="2017" name="Nat. Plants">
        <title>The Aegilops tauschii genome reveals multiple impacts of transposons.</title>
        <authorList>
            <person name="Zhao G."/>
            <person name="Zou C."/>
            <person name="Li K."/>
            <person name="Wang K."/>
            <person name="Li T."/>
            <person name="Gao L."/>
            <person name="Zhang X."/>
            <person name="Wang H."/>
            <person name="Yang Z."/>
            <person name="Liu X."/>
            <person name="Jiang W."/>
            <person name="Mao L."/>
            <person name="Kong X."/>
            <person name="Jiao Y."/>
            <person name="Jia J."/>
        </authorList>
    </citation>
    <scope>NUCLEOTIDE SEQUENCE [LARGE SCALE GENOMIC DNA]</scope>
    <source>
        <strain evidence="3">cv. AL8/78</strain>
    </source>
</reference>
<dbReference type="Gramene" id="AET6Gv20852100.1">
    <property type="protein sequence ID" value="AET6Gv20852100.1"/>
    <property type="gene ID" value="AET6Gv20852100"/>
</dbReference>
<reference evidence="2" key="5">
    <citation type="journal article" date="2021" name="G3 (Bethesda)">
        <title>Aegilops tauschii genome assembly Aet v5.0 features greater sequence contiguity and improved annotation.</title>
        <authorList>
            <person name="Wang L."/>
            <person name="Zhu T."/>
            <person name="Rodriguez J.C."/>
            <person name="Deal K.R."/>
            <person name="Dubcovsky J."/>
            <person name="McGuire P.E."/>
            <person name="Lux T."/>
            <person name="Spannagl M."/>
            <person name="Mayer K.F.X."/>
            <person name="Baldrich P."/>
            <person name="Meyers B.C."/>
            <person name="Huo N."/>
            <person name="Gu Y.Q."/>
            <person name="Zhou H."/>
            <person name="Devos K.M."/>
            <person name="Bennetzen J.L."/>
            <person name="Unver T."/>
            <person name="Budak H."/>
            <person name="Gulick P.J."/>
            <person name="Galiba G."/>
            <person name="Kalapos B."/>
            <person name="Nelson D.R."/>
            <person name="Li P."/>
            <person name="You F.M."/>
            <person name="Luo M.C."/>
            <person name="Dvorak J."/>
        </authorList>
    </citation>
    <scope>NUCLEOTIDE SEQUENCE [LARGE SCALE GENOMIC DNA]</scope>
    <source>
        <strain evidence="2">cv. AL8/78</strain>
    </source>
</reference>
<keyword evidence="3" id="KW-1185">Reference proteome</keyword>
<evidence type="ECO:0000313" key="3">
    <source>
        <dbReference type="Proteomes" id="UP000015105"/>
    </source>
</evidence>
<reference evidence="2" key="4">
    <citation type="submission" date="2019-03" db="UniProtKB">
        <authorList>
            <consortium name="EnsemblPlants"/>
        </authorList>
    </citation>
    <scope>IDENTIFICATION</scope>
</reference>
<reference evidence="2" key="3">
    <citation type="journal article" date="2017" name="Nature">
        <title>Genome sequence of the progenitor of the wheat D genome Aegilops tauschii.</title>
        <authorList>
            <person name="Luo M.C."/>
            <person name="Gu Y.Q."/>
            <person name="Puiu D."/>
            <person name="Wang H."/>
            <person name="Twardziok S.O."/>
            <person name="Deal K.R."/>
            <person name="Huo N."/>
            <person name="Zhu T."/>
            <person name="Wang L."/>
            <person name="Wang Y."/>
            <person name="McGuire P.E."/>
            <person name="Liu S."/>
            <person name="Long H."/>
            <person name="Ramasamy R.K."/>
            <person name="Rodriguez J.C."/>
            <person name="Van S.L."/>
            <person name="Yuan L."/>
            <person name="Wang Z."/>
            <person name="Xia Z."/>
            <person name="Xiao L."/>
            <person name="Anderson O.D."/>
            <person name="Ouyang S."/>
            <person name="Liang Y."/>
            <person name="Zimin A.V."/>
            <person name="Pertea G."/>
            <person name="Qi P."/>
            <person name="Bennetzen J.L."/>
            <person name="Dai X."/>
            <person name="Dawson M.W."/>
            <person name="Muller H.G."/>
            <person name="Kugler K."/>
            <person name="Rivarola-Duarte L."/>
            <person name="Spannagl M."/>
            <person name="Mayer K.F.X."/>
            <person name="Lu F.H."/>
            <person name="Bevan M.W."/>
            <person name="Leroy P."/>
            <person name="Li P."/>
            <person name="You F.M."/>
            <person name="Sun Q."/>
            <person name="Liu Z."/>
            <person name="Lyons E."/>
            <person name="Wicker T."/>
            <person name="Salzberg S.L."/>
            <person name="Devos K.M."/>
            <person name="Dvorak J."/>
        </authorList>
    </citation>
    <scope>NUCLEOTIDE SEQUENCE [LARGE SCALE GENOMIC DNA]</scope>
    <source>
        <strain evidence="2">cv. AL8/78</strain>
    </source>
</reference>
<sequence>MLLLGSRTDDLRLADTDAQMELLPVQHLGIHGDGVALRLRQHIELNRGRAARRHLLLELQPARLVWASHLDGGTVHRPGANVTPNAHHGDAADASGAPHSHEEHGAVLRDQEAAVLTLLIRRLRHGDGKLVVHPVGDPVGCPGVPAGQLREMTQEARRGPLVPALRASAGRPRARSLVRRQVAVGDGAGAPELAERARHPDVAEEGVQLGVVDEDGGRVPAARAAVAGAAVAARDVLHAGALRPTRHKLINQSNLGRDQSKRIERGAFRASRSITW</sequence>
<accession>A0A453PTP0</accession>
<organism evidence="2 3">
    <name type="scientific">Aegilops tauschii subsp. strangulata</name>
    <name type="common">Goatgrass</name>
    <dbReference type="NCBI Taxonomy" id="200361"/>
    <lineage>
        <taxon>Eukaryota</taxon>
        <taxon>Viridiplantae</taxon>
        <taxon>Streptophyta</taxon>
        <taxon>Embryophyta</taxon>
        <taxon>Tracheophyta</taxon>
        <taxon>Spermatophyta</taxon>
        <taxon>Magnoliopsida</taxon>
        <taxon>Liliopsida</taxon>
        <taxon>Poales</taxon>
        <taxon>Poaceae</taxon>
        <taxon>BOP clade</taxon>
        <taxon>Pooideae</taxon>
        <taxon>Triticodae</taxon>
        <taxon>Triticeae</taxon>
        <taxon>Triticinae</taxon>
        <taxon>Aegilops</taxon>
    </lineage>
</organism>